<sequence length="93" mass="10412">MPEKRKGAQAINEKLDNHLLRRDEEKSLEKEKKEARTAAKCQVEEYDTLDSPSVTKGKEGDGLVGIPAMSILIVPHLPVGLSKFSHKRLYIAE</sequence>
<name>A0A3M0KXD1_HIRRU</name>
<dbReference type="Proteomes" id="UP000269221">
    <property type="component" value="Unassembled WGS sequence"/>
</dbReference>
<keyword evidence="2" id="KW-1185">Reference proteome</keyword>
<proteinExistence type="predicted"/>
<evidence type="ECO:0000313" key="1">
    <source>
        <dbReference type="EMBL" id="RMC15450.1"/>
    </source>
</evidence>
<protein>
    <submittedName>
        <fullName evidence="1">Uncharacterized protein</fullName>
    </submittedName>
</protein>
<dbReference type="AlphaFoldDB" id="A0A3M0KXD1"/>
<comment type="caution">
    <text evidence="1">The sequence shown here is derived from an EMBL/GenBank/DDBJ whole genome shotgun (WGS) entry which is preliminary data.</text>
</comment>
<organism evidence="1 2">
    <name type="scientific">Hirundo rustica rustica</name>
    <dbReference type="NCBI Taxonomy" id="333673"/>
    <lineage>
        <taxon>Eukaryota</taxon>
        <taxon>Metazoa</taxon>
        <taxon>Chordata</taxon>
        <taxon>Craniata</taxon>
        <taxon>Vertebrata</taxon>
        <taxon>Euteleostomi</taxon>
        <taxon>Archelosauria</taxon>
        <taxon>Archosauria</taxon>
        <taxon>Dinosauria</taxon>
        <taxon>Saurischia</taxon>
        <taxon>Theropoda</taxon>
        <taxon>Coelurosauria</taxon>
        <taxon>Aves</taxon>
        <taxon>Neognathae</taxon>
        <taxon>Neoaves</taxon>
        <taxon>Telluraves</taxon>
        <taxon>Australaves</taxon>
        <taxon>Passeriformes</taxon>
        <taxon>Sylvioidea</taxon>
        <taxon>Hirundinidae</taxon>
        <taxon>Hirundo</taxon>
    </lineage>
</organism>
<reference evidence="1 2" key="1">
    <citation type="submission" date="2018-07" db="EMBL/GenBank/DDBJ databases">
        <title>A high quality draft genome assembly of the barn swallow (H. rustica rustica).</title>
        <authorList>
            <person name="Formenti G."/>
            <person name="Chiara M."/>
            <person name="Poveda L."/>
            <person name="Francoijs K.-J."/>
            <person name="Bonisoli-Alquati A."/>
            <person name="Canova L."/>
            <person name="Gianfranceschi L."/>
            <person name="Horner D.S."/>
            <person name="Saino N."/>
        </authorList>
    </citation>
    <scope>NUCLEOTIDE SEQUENCE [LARGE SCALE GENOMIC DNA]</scope>
    <source>
        <strain evidence="1">Chelidonia</strain>
        <tissue evidence="1">Blood</tissue>
    </source>
</reference>
<dbReference type="OrthoDB" id="10386586at2759"/>
<accession>A0A3M0KXD1</accession>
<gene>
    <name evidence="1" type="ORF">DUI87_07642</name>
</gene>
<dbReference type="EMBL" id="QRBI01000104">
    <property type="protein sequence ID" value="RMC15450.1"/>
    <property type="molecule type" value="Genomic_DNA"/>
</dbReference>
<evidence type="ECO:0000313" key="2">
    <source>
        <dbReference type="Proteomes" id="UP000269221"/>
    </source>
</evidence>